<protein>
    <submittedName>
        <fullName evidence="12">Sodium:proton antiporter</fullName>
    </submittedName>
</protein>
<dbReference type="PANTHER" id="PTHR10110">
    <property type="entry name" value="SODIUM/HYDROGEN EXCHANGER"/>
    <property type="match status" value="1"/>
</dbReference>
<evidence type="ECO:0000256" key="1">
    <source>
        <dbReference type="ARBA" id="ARBA00004651"/>
    </source>
</evidence>
<dbReference type="AlphaFoldDB" id="A0A192H6I0"/>
<evidence type="ECO:0000313" key="12">
    <source>
        <dbReference type="EMBL" id="ANK63596.1"/>
    </source>
</evidence>
<name>A0A192H6I0_9LACO</name>
<dbReference type="GO" id="GO:0015386">
    <property type="term" value="F:potassium:proton antiporter activity"/>
    <property type="evidence" value="ECO:0007669"/>
    <property type="project" value="TreeGrafter"/>
</dbReference>
<dbReference type="InterPro" id="IPR018422">
    <property type="entry name" value="Cation/H_exchanger_CPA1"/>
</dbReference>
<evidence type="ECO:0000256" key="5">
    <source>
        <dbReference type="ARBA" id="ARBA00022989"/>
    </source>
</evidence>
<keyword evidence="13" id="KW-1185">Reference proteome</keyword>
<evidence type="ECO:0000256" key="7">
    <source>
        <dbReference type="ARBA" id="ARBA00023065"/>
    </source>
</evidence>
<evidence type="ECO:0000256" key="10">
    <source>
        <dbReference type="SAM" id="Phobius"/>
    </source>
</evidence>
<feature type="transmembrane region" description="Helical" evidence="10">
    <location>
        <begin position="309"/>
        <end position="329"/>
    </location>
</feature>
<organism evidence="12 13">
    <name type="scientific">Loigolactobacillus backii</name>
    <dbReference type="NCBI Taxonomy" id="375175"/>
    <lineage>
        <taxon>Bacteria</taxon>
        <taxon>Bacillati</taxon>
        <taxon>Bacillota</taxon>
        <taxon>Bacilli</taxon>
        <taxon>Lactobacillales</taxon>
        <taxon>Lactobacillaceae</taxon>
        <taxon>Loigolactobacillus</taxon>
    </lineage>
</organism>
<feature type="transmembrane region" description="Helical" evidence="10">
    <location>
        <begin position="350"/>
        <end position="376"/>
    </location>
</feature>
<dbReference type="Pfam" id="PF00999">
    <property type="entry name" value="Na_H_Exchanger"/>
    <property type="match status" value="1"/>
</dbReference>
<evidence type="ECO:0000256" key="9">
    <source>
        <dbReference type="ARBA" id="ARBA00023201"/>
    </source>
</evidence>
<evidence type="ECO:0000256" key="3">
    <source>
        <dbReference type="ARBA" id="ARBA00022475"/>
    </source>
</evidence>
<evidence type="ECO:0000313" key="13">
    <source>
        <dbReference type="Proteomes" id="UP000078582"/>
    </source>
</evidence>
<dbReference type="InterPro" id="IPR006153">
    <property type="entry name" value="Cation/H_exchanger_TM"/>
</dbReference>
<evidence type="ECO:0000259" key="11">
    <source>
        <dbReference type="Pfam" id="PF00999"/>
    </source>
</evidence>
<feature type="transmembrane region" description="Helical" evidence="10">
    <location>
        <begin position="212"/>
        <end position="231"/>
    </location>
</feature>
<sequence>MTMLEAIIILICLVLVSNIISHYLTFLPVSLLQIALGLLLALAFKVQIPLRTDWFMLLFIAPLLFNDGRHFPKAELWALRGPIIANAIFLVLATTIVGGYVIHWLVPDLPLAASFALAAIISPTDPVAVQSISSQAKLPDGVLHLVSGESLINDASGLIGFKYGIAATVTGLFSWQHATTDFFYIALVGAVVGVALMYLIRGLQAFLLQQGISDVVLHTVLQLVTPFIIYLVAEEGAHASGVIAVVAAGIVYNFSNQNYAGYLPELKIVTERTWDIAIYLLNGVVFIILGIELPVAMTQTIRNPNDSTPVAILDVILVWLAIFALRVIWTLGNMLFHYLNPSKDDVRPSIGVALLSGLSGVRGAITMAGVLSVPYYVASGAPFPERSIMLFIAAGVIILSLLMAVIFIPLITKSKVSIMTRGSDLGGDDELQSQENMAQGMVEKPSEKELPEVNARIYTMQLAVRRIESERHTSNQRAVYDLISEYQEMIRQLQVANRTEEQLVPFLEDELKLRQVGLNGEAQVLDQLWQEGKIQGRTYSYFQKNLARRRQMLINLPKQLNGSHILVQIGHLRHNLNRLRYQVIAHRQKGPFYNERLYVEKECAKGGIKALSTFLKTTAAKKHRYNRQLIYQIIVNYRNQIEQIKQMNHAQGHSPRVTYDRQMRELRLKALAAERTGIQNMLEERYISWQLAAKLRQYVNYSENALLLADNVEDN</sequence>
<dbReference type="STRING" id="375175.AYR53_11180"/>
<keyword evidence="5 10" id="KW-1133">Transmembrane helix</keyword>
<keyword evidence="7" id="KW-0406">Ion transport</keyword>
<keyword evidence="2" id="KW-0813">Transport</keyword>
<feature type="transmembrane region" description="Helical" evidence="10">
    <location>
        <begin position="31"/>
        <end position="48"/>
    </location>
</feature>
<feature type="transmembrane region" description="Helical" evidence="10">
    <location>
        <begin position="388"/>
        <end position="411"/>
    </location>
</feature>
<keyword evidence="8 10" id="KW-0472">Membrane</keyword>
<keyword evidence="4 10" id="KW-0812">Transmembrane</keyword>
<dbReference type="PANTHER" id="PTHR10110:SF86">
    <property type="entry name" value="SODIUM_HYDROGEN EXCHANGER 7"/>
    <property type="match status" value="1"/>
</dbReference>
<feature type="transmembrane region" description="Helical" evidence="10">
    <location>
        <begin position="6"/>
        <end position="24"/>
    </location>
</feature>
<evidence type="ECO:0000256" key="6">
    <source>
        <dbReference type="ARBA" id="ARBA00023053"/>
    </source>
</evidence>
<feature type="transmembrane region" description="Helical" evidence="10">
    <location>
        <begin position="182"/>
        <end position="200"/>
    </location>
</feature>
<feature type="transmembrane region" description="Helical" evidence="10">
    <location>
        <begin position="83"/>
        <end position="106"/>
    </location>
</feature>
<reference evidence="12 13" key="1">
    <citation type="submission" date="2016-03" db="EMBL/GenBank/DDBJ databases">
        <title>Pediococcus and Lactobacillus from brewery environment - whole genome sequencing and assembly.</title>
        <authorList>
            <person name="Behr J."/>
            <person name="Geissler A.J."/>
            <person name="Vogel R.F."/>
        </authorList>
    </citation>
    <scope>NUCLEOTIDE SEQUENCE [LARGE SCALE GENOMIC DNA]</scope>
    <source>
        <strain evidence="12 13">TMW 1.1989</strain>
    </source>
</reference>
<keyword evidence="3" id="KW-1003">Cell membrane</keyword>
<evidence type="ECO:0000256" key="2">
    <source>
        <dbReference type="ARBA" id="ARBA00022448"/>
    </source>
</evidence>
<dbReference type="Proteomes" id="UP000078582">
    <property type="component" value="Chromosome"/>
</dbReference>
<comment type="subcellular location">
    <subcellularLocation>
        <location evidence="1">Cell membrane</location>
        <topology evidence="1">Multi-pass membrane protein</topology>
    </subcellularLocation>
</comment>
<dbReference type="GO" id="GO:0015385">
    <property type="term" value="F:sodium:proton antiporter activity"/>
    <property type="evidence" value="ECO:0007669"/>
    <property type="project" value="InterPro"/>
</dbReference>
<feature type="transmembrane region" description="Helical" evidence="10">
    <location>
        <begin position="276"/>
        <end position="297"/>
    </location>
</feature>
<gene>
    <name evidence="12" type="ORF">AYR53_11180</name>
</gene>
<dbReference type="Gene3D" id="6.10.140.1330">
    <property type="match status" value="1"/>
</dbReference>
<dbReference type="RefSeq" id="WP_068281267.1">
    <property type="nucleotide sequence ID" value="NZ_CP014873.1"/>
</dbReference>
<dbReference type="GO" id="GO:0098719">
    <property type="term" value="P:sodium ion import across plasma membrane"/>
    <property type="evidence" value="ECO:0007669"/>
    <property type="project" value="TreeGrafter"/>
</dbReference>
<dbReference type="EMBL" id="CP014873">
    <property type="protein sequence ID" value="ANK63596.1"/>
    <property type="molecule type" value="Genomic_DNA"/>
</dbReference>
<accession>A0A192H6I0</accession>
<dbReference type="GO" id="GO:0051453">
    <property type="term" value="P:regulation of intracellular pH"/>
    <property type="evidence" value="ECO:0007669"/>
    <property type="project" value="TreeGrafter"/>
</dbReference>
<keyword evidence="6" id="KW-0915">Sodium</keyword>
<feature type="domain" description="Cation/H+ exchanger transmembrane" evidence="11">
    <location>
        <begin position="14"/>
        <end position="411"/>
    </location>
</feature>
<evidence type="ECO:0000256" key="4">
    <source>
        <dbReference type="ARBA" id="ARBA00022692"/>
    </source>
</evidence>
<dbReference type="GO" id="GO:0005886">
    <property type="term" value="C:plasma membrane"/>
    <property type="evidence" value="ECO:0007669"/>
    <property type="project" value="UniProtKB-SubCell"/>
</dbReference>
<dbReference type="OrthoDB" id="9809206at2"/>
<keyword evidence="9" id="KW-0739">Sodium transport</keyword>
<feature type="transmembrane region" description="Helical" evidence="10">
    <location>
        <begin position="237"/>
        <end position="255"/>
    </location>
</feature>
<evidence type="ECO:0000256" key="8">
    <source>
        <dbReference type="ARBA" id="ARBA00023136"/>
    </source>
</evidence>
<dbReference type="GeneID" id="42982823"/>
<proteinExistence type="predicted"/>